<proteinExistence type="predicted"/>
<protein>
    <submittedName>
        <fullName evidence="1">Uncharacterized protein</fullName>
    </submittedName>
</protein>
<evidence type="ECO:0000313" key="1">
    <source>
        <dbReference type="EMBL" id="CAD8202835.1"/>
    </source>
</evidence>
<name>A0A8S1XNW0_PAROT</name>
<dbReference type="OMA" id="MQEYKQV"/>
<dbReference type="AlphaFoldDB" id="A0A8S1XNW0"/>
<sequence length="109" mass="12731">MTELNEAKIMNSHSFNYIKNQEAKKNDVAEEQNLQTTQKRGQPKININRLPPAFANSNKRKQVEPLIIKREQKQQVRQNIHNIEAMQEYKQVSQMLSPLKALIIHQILA</sequence>
<dbReference type="OrthoDB" id="303869at2759"/>
<comment type="caution">
    <text evidence="1">The sequence shown here is derived from an EMBL/GenBank/DDBJ whole genome shotgun (WGS) entry which is preliminary data.</text>
</comment>
<dbReference type="Proteomes" id="UP000683925">
    <property type="component" value="Unassembled WGS sequence"/>
</dbReference>
<accession>A0A8S1XNW0</accession>
<evidence type="ECO:0000313" key="2">
    <source>
        <dbReference type="Proteomes" id="UP000683925"/>
    </source>
</evidence>
<keyword evidence="2" id="KW-1185">Reference proteome</keyword>
<gene>
    <name evidence="1" type="ORF">POCTA_138.1.T1280108</name>
</gene>
<organism evidence="1 2">
    <name type="scientific">Paramecium octaurelia</name>
    <dbReference type="NCBI Taxonomy" id="43137"/>
    <lineage>
        <taxon>Eukaryota</taxon>
        <taxon>Sar</taxon>
        <taxon>Alveolata</taxon>
        <taxon>Ciliophora</taxon>
        <taxon>Intramacronucleata</taxon>
        <taxon>Oligohymenophorea</taxon>
        <taxon>Peniculida</taxon>
        <taxon>Parameciidae</taxon>
        <taxon>Paramecium</taxon>
    </lineage>
</organism>
<reference evidence="1" key="1">
    <citation type="submission" date="2021-01" db="EMBL/GenBank/DDBJ databases">
        <authorList>
            <consortium name="Genoscope - CEA"/>
            <person name="William W."/>
        </authorList>
    </citation>
    <scope>NUCLEOTIDE SEQUENCE</scope>
</reference>
<dbReference type="EMBL" id="CAJJDP010000128">
    <property type="protein sequence ID" value="CAD8202835.1"/>
    <property type="molecule type" value="Genomic_DNA"/>
</dbReference>